<dbReference type="Proteomes" id="UP000255102">
    <property type="component" value="Unassembled WGS sequence"/>
</dbReference>
<evidence type="ECO:0000256" key="3">
    <source>
        <dbReference type="ARBA" id="ARBA00022763"/>
    </source>
</evidence>
<dbReference type="GO" id="GO:0006310">
    <property type="term" value="P:DNA recombination"/>
    <property type="evidence" value="ECO:0007669"/>
    <property type="project" value="TreeGrafter"/>
</dbReference>
<dbReference type="Gene3D" id="3.40.50.10930">
    <property type="match status" value="2"/>
</dbReference>
<evidence type="ECO:0000256" key="9">
    <source>
        <dbReference type="ARBA" id="ARBA00023204"/>
    </source>
</evidence>
<dbReference type="SUPFAM" id="SSF52540">
    <property type="entry name" value="P-loop containing nucleoside triphosphate hydrolases"/>
    <property type="match status" value="2"/>
</dbReference>
<keyword evidence="8" id="KW-0238">DNA-binding</keyword>
<accession>A0A378PKF2</accession>
<evidence type="ECO:0000256" key="6">
    <source>
        <dbReference type="ARBA" id="ARBA00022839"/>
    </source>
</evidence>
<protein>
    <submittedName>
        <fullName evidence="11">Exodeoxyribonuclease V gamma chain</fullName>
        <ecNumber evidence="11">3.1.11.5</ecNumber>
    </submittedName>
</protein>
<keyword evidence="2" id="KW-0547">Nucleotide-binding</keyword>
<proteinExistence type="predicted"/>
<keyword evidence="6" id="KW-0269">Exonuclease</keyword>
<dbReference type="InterPro" id="IPR011335">
    <property type="entry name" value="Restrct_endonuc-II-like"/>
</dbReference>
<dbReference type="GO" id="GO:0006281">
    <property type="term" value="P:DNA repair"/>
    <property type="evidence" value="ECO:0007669"/>
    <property type="project" value="UniProtKB-KW"/>
</dbReference>
<evidence type="ECO:0000256" key="4">
    <source>
        <dbReference type="ARBA" id="ARBA00022801"/>
    </source>
</evidence>
<evidence type="ECO:0000256" key="7">
    <source>
        <dbReference type="ARBA" id="ARBA00022840"/>
    </source>
</evidence>
<evidence type="ECO:0000256" key="5">
    <source>
        <dbReference type="ARBA" id="ARBA00022806"/>
    </source>
</evidence>
<dbReference type="PANTHER" id="PTHR30591:SF1">
    <property type="entry name" value="RECBCD ENZYME SUBUNIT RECC"/>
    <property type="match status" value="1"/>
</dbReference>
<evidence type="ECO:0000259" key="10">
    <source>
        <dbReference type="Pfam" id="PF17946"/>
    </source>
</evidence>
<dbReference type="GO" id="GO:0005524">
    <property type="term" value="F:ATP binding"/>
    <property type="evidence" value="ECO:0007669"/>
    <property type="project" value="UniProtKB-KW"/>
</dbReference>
<dbReference type="RefSeq" id="WP_063513897.1">
    <property type="nucleotide sequence ID" value="NZ_CP011158.1"/>
</dbReference>
<evidence type="ECO:0000256" key="8">
    <source>
        <dbReference type="ARBA" id="ARBA00023125"/>
    </source>
</evidence>
<evidence type="ECO:0000313" key="11">
    <source>
        <dbReference type="EMBL" id="STY86886.1"/>
    </source>
</evidence>
<gene>
    <name evidence="11" type="primary">recC</name>
    <name evidence="11" type="ORF">NCTC11227_00884</name>
</gene>
<dbReference type="GO" id="GO:0008854">
    <property type="term" value="F:exodeoxyribonuclease V activity"/>
    <property type="evidence" value="ECO:0007669"/>
    <property type="project" value="UniProtKB-EC"/>
</dbReference>
<dbReference type="Pfam" id="PF04257">
    <property type="entry name" value="Exonuc_V_gamma"/>
    <property type="match status" value="1"/>
</dbReference>
<dbReference type="PANTHER" id="PTHR30591">
    <property type="entry name" value="RECBCD ENZYME SUBUNIT RECC"/>
    <property type="match status" value="1"/>
</dbReference>
<evidence type="ECO:0000313" key="12">
    <source>
        <dbReference type="Proteomes" id="UP000255102"/>
    </source>
</evidence>
<dbReference type="InterPro" id="IPR041500">
    <property type="entry name" value="RecC_C"/>
</dbReference>
<dbReference type="Gene3D" id="3.40.50.300">
    <property type="entry name" value="P-loop containing nucleotide triphosphate hydrolases"/>
    <property type="match status" value="2"/>
</dbReference>
<evidence type="ECO:0000256" key="1">
    <source>
        <dbReference type="ARBA" id="ARBA00022722"/>
    </source>
</evidence>
<dbReference type="Pfam" id="PF17946">
    <property type="entry name" value="RecC_C"/>
    <property type="match status" value="1"/>
</dbReference>
<keyword evidence="1" id="KW-0540">Nuclease</keyword>
<dbReference type="InterPro" id="IPR027417">
    <property type="entry name" value="P-loop_NTPase"/>
</dbReference>
<evidence type="ECO:0000256" key="2">
    <source>
        <dbReference type="ARBA" id="ARBA00022741"/>
    </source>
</evidence>
<dbReference type="EMBL" id="UGPW01000001">
    <property type="protein sequence ID" value="STY86886.1"/>
    <property type="molecule type" value="Genomic_DNA"/>
</dbReference>
<keyword evidence="7" id="KW-0067">ATP-binding</keyword>
<dbReference type="GO" id="GO:0004386">
    <property type="term" value="F:helicase activity"/>
    <property type="evidence" value="ECO:0007669"/>
    <property type="project" value="UniProtKB-KW"/>
</dbReference>
<keyword evidence="5" id="KW-0347">Helicase</keyword>
<feature type="domain" description="RecC C-terminal" evidence="10">
    <location>
        <begin position="1011"/>
        <end position="1297"/>
    </location>
</feature>
<dbReference type="GO" id="GO:0003677">
    <property type="term" value="F:DNA binding"/>
    <property type="evidence" value="ECO:0007669"/>
    <property type="project" value="UniProtKB-KW"/>
</dbReference>
<sequence length="1374" mass="156329">MFQIIQSNDTDVLVDELIDFYKNPHQNQADFSAMIFTPFVVIVPSMVLGHWLEKQVALKAGISTMMTAQFWGQYQWQMIKQTLELDGAMHPNDALAVPEVAMLSASVMRWRLFGFLSAKAKPQELLEILNNDQHELHFLFRPLAEQSQDQYEIPDHRLWQACDELSRLYVRYLTHRPEWLDAWGDNESLENVVEEMIASKDRFGDEYGQKEATPDWLVAHYKNLEKLLRHLWYGLFRHVYQMRQKLEHRFWDVLEGRRSGELRQAVLNKLPKDLYLFTVQQLPQVELLFLKRLSLAMNIRLLHFNPSKMFWADIVDKNWLLTQNIINPNAVYKKDYGHGLLSRLGKESRETFAMLADMSGGEFYYEDNGNQQLNHVDHLNNQSVLHQIYWQDKFQSKTSRENDSILNQLKQDILMLGEDEDVKGMAMGEVLQILSDKKRPKSVATLSELSKTDKELLPSLSVHACHGLKRQLEIARTMIAKYLNDHQKKPSDVVILLPDVEEAQNTIRAVFPDGVGVDGLYLPIKITGTTAREIDELLQAMLGFYRLCGVKHARFYADEFYEWLMNPAVYENFGLSFDEAYRARSLLEEAGFRRGFDASHIGQTLHDSDTDYRYTFSYALDRIVMGFVAPNEQLPSELLYPFDWTDGASEATLALGGIVLNDKNIVQALCRMHEALAYFGGQYQQRDKVQHWLNRIEHELIDDYFYAIKQTMKMRAIFEAKNAMLASLRANAQHGSDDDIHLTLEFVLESLSEAVGLQAVAAEPADVITVARFGSLRSVPFGLTVMLGMNLSAFPRQDRSMRLDLMRAGLKRRGDRSNEDDDNGAFLDALLCTKDTCLIFYDGMSADGSTALLPASPVTELLEFLKSGMDWQLPDSADDLTRRVGERLPGLIEHYLLTGHEAMSFERSLFYCDDGVINDDDPVSALTRVIDDKKRELQSFLPPAPLWQNVRQVLDDRLRDTEDKSFVTLPTDDELARIQAVFTKVMTGSSDADQLVDDLLSAYHIELPSYLTVQTINSAIKSPAKSYLQGRLMVLTALEEMDRDEPLSMGGLEGWRLSDAIVQTLATGVFDGKNINEMDVKALFDVAMPSDLTLQRQQKLTQFKALRHEPLLPAGATKYARLKQDIELVSGVVDEFWTQLNNANGSLVGQLEVDGGSSLNFSALITSTQEQAIPLHIGTKPLKILAQLPDFSSDHWLNVLVSSTSSDKLLGFWVQHLLWQIHRQTTAQDERTDRGMSIWHYKKGRKLIKPFSEVATIVMRPICADKAMRYLKNLILFAVLTRVTPLVLTADNALKILSLDDTPVEDLSLDDCIGKDTDYSSKDLHWEALLQGQNVDQAMRQAAILAKPLYGDVLAYMTTLENLNRPPVQGDAHE</sequence>
<keyword evidence="4 11" id="KW-0378">Hydrolase</keyword>
<reference evidence="11 12" key="1">
    <citation type="submission" date="2018-06" db="EMBL/GenBank/DDBJ databases">
        <authorList>
            <consortium name="Pathogen Informatics"/>
            <person name="Doyle S."/>
        </authorList>
    </citation>
    <scope>NUCLEOTIDE SEQUENCE [LARGE SCALE GENOMIC DNA]</scope>
    <source>
        <strain evidence="11 12">NCTC11227</strain>
    </source>
</reference>
<keyword evidence="9" id="KW-0234">DNA repair</keyword>
<keyword evidence="3" id="KW-0227">DNA damage</keyword>
<dbReference type="SUPFAM" id="SSF52980">
    <property type="entry name" value="Restriction endonuclease-like"/>
    <property type="match status" value="1"/>
</dbReference>
<dbReference type="EC" id="3.1.11.5" evidence="11"/>
<name>A0A378PKF2_9GAMM</name>
<organism evidence="11 12">
    <name type="scientific">Moraxella ovis</name>
    <dbReference type="NCBI Taxonomy" id="29433"/>
    <lineage>
        <taxon>Bacteria</taxon>
        <taxon>Pseudomonadati</taxon>
        <taxon>Pseudomonadota</taxon>
        <taxon>Gammaproteobacteria</taxon>
        <taxon>Moraxellales</taxon>
        <taxon>Moraxellaceae</taxon>
        <taxon>Moraxella</taxon>
    </lineage>
</organism>